<dbReference type="EMBL" id="LSBI01000006">
    <property type="protein sequence ID" value="OAQ88407.1"/>
    <property type="molecule type" value="Genomic_DNA"/>
</dbReference>
<dbReference type="AlphaFoldDB" id="A0A179HDW3"/>
<feature type="region of interest" description="Disordered" evidence="1">
    <location>
        <begin position="240"/>
        <end position="268"/>
    </location>
</feature>
<proteinExistence type="predicted"/>
<evidence type="ECO:0000313" key="2">
    <source>
        <dbReference type="EMBL" id="OAQ88407.1"/>
    </source>
</evidence>
<organism evidence="2 3">
    <name type="scientific">Purpureocillium lilacinum</name>
    <name type="common">Paecilomyces lilacinus</name>
    <dbReference type="NCBI Taxonomy" id="33203"/>
    <lineage>
        <taxon>Eukaryota</taxon>
        <taxon>Fungi</taxon>
        <taxon>Dikarya</taxon>
        <taxon>Ascomycota</taxon>
        <taxon>Pezizomycotina</taxon>
        <taxon>Sordariomycetes</taxon>
        <taxon>Hypocreomycetidae</taxon>
        <taxon>Hypocreales</taxon>
        <taxon>Ophiocordycipitaceae</taxon>
        <taxon>Purpureocillium</taxon>
    </lineage>
</organism>
<feature type="compositionally biased region" description="Polar residues" evidence="1">
    <location>
        <begin position="254"/>
        <end position="268"/>
    </location>
</feature>
<accession>A0A179HDW3</accession>
<comment type="caution">
    <text evidence="2">The sequence shown here is derived from an EMBL/GenBank/DDBJ whole genome shotgun (WGS) entry which is preliminary data.</text>
</comment>
<gene>
    <name evidence="2" type="ORF">VFPFJ_06872</name>
</gene>
<name>A0A179HDW3_PURLI</name>
<evidence type="ECO:0000313" key="3">
    <source>
        <dbReference type="Proteomes" id="UP000078340"/>
    </source>
</evidence>
<sequence length="356" mass="39822">MKCSSPAPVSYTHLDVYKRQRLANLDNDRTVSHQLQLARCCCRYLPMYIRISGAFLLVSKKTVRRTTTTLREGLTACGCLRTFPHGYLATIERGRARAVEERARSSGWCCRWRCCSTGCGLTCQTNELPSGIWNADLVSGYWAEGSDDKKDKKRKKQIQYRFCDERATAIVAVIDCSHPLEGLSLSAPRVLLLLVFLWATSWHERLAPPPFAVHLHTHTHTWTGLPLRLATIGRQLPVSTNASSQRPRLAMGSQPANQSPARPLSSQSPWRFVSPMDAPFEPSTFAPNPLFSNPSYGIQSSPPWAQRLIESLVCGGAHRTRRTAPPRNNGACQLAGTRTSWWRCPGFRFWGGQGQI</sequence>
<reference evidence="2 3" key="1">
    <citation type="submission" date="2016-02" db="EMBL/GenBank/DDBJ databases">
        <title>Biosynthesis of antibiotic leucinostatins and their inhibition on Phytophthora in bio-control Purpureocillium lilacinum.</title>
        <authorList>
            <person name="Wang G."/>
            <person name="Liu Z."/>
            <person name="Lin R."/>
            <person name="Li E."/>
            <person name="Mao Z."/>
            <person name="Ling J."/>
            <person name="Yin W."/>
            <person name="Xie B."/>
        </authorList>
    </citation>
    <scope>NUCLEOTIDE SEQUENCE [LARGE SCALE GENOMIC DNA]</scope>
    <source>
        <strain evidence="2">PLFJ-1</strain>
    </source>
</reference>
<evidence type="ECO:0000256" key="1">
    <source>
        <dbReference type="SAM" id="MobiDB-lite"/>
    </source>
</evidence>
<dbReference type="Proteomes" id="UP000078340">
    <property type="component" value="Unassembled WGS sequence"/>
</dbReference>
<protein>
    <submittedName>
        <fullName evidence="2">Uncharacterized protein</fullName>
    </submittedName>
</protein>